<comment type="caution">
    <text evidence="2">The sequence shown here is derived from an EMBL/GenBank/DDBJ whole genome shotgun (WGS) entry which is preliminary data.</text>
</comment>
<evidence type="ECO:0000259" key="1">
    <source>
        <dbReference type="Pfam" id="PF21056"/>
    </source>
</evidence>
<evidence type="ECO:0000313" key="2">
    <source>
        <dbReference type="EMBL" id="RHZ89979.1"/>
    </source>
</evidence>
<dbReference type="PANTHER" id="PTHR31569">
    <property type="entry name" value="SWIM-TYPE DOMAIN-CONTAINING PROTEIN"/>
    <property type="match status" value="1"/>
</dbReference>
<reference evidence="2 3" key="1">
    <citation type="submission" date="2018-08" db="EMBL/GenBank/DDBJ databases">
        <title>Genome and evolution of the arbuscular mycorrhizal fungus Diversispora epigaea (formerly Glomus versiforme) and its bacterial endosymbionts.</title>
        <authorList>
            <person name="Sun X."/>
            <person name="Fei Z."/>
            <person name="Harrison M."/>
        </authorList>
    </citation>
    <scope>NUCLEOTIDE SEQUENCE [LARGE SCALE GENOMIC DNA]</scope>
    <source>
        <strain evidence="2 3">IT104</strain>
    </source>
</reference>
<dbReference type="Proteomes" id="UP000266861">
    <property type="component" value="Unassembled WGS sequence"/>
</dbReference>
<name>A0A397JNQ7_9GLOM</name>
<sequence length="679" mass="79664">MSIFDKENFSQDFSQQILPIYAFPQLFPEPTTLTNTLATNSIANLTTDQKRTLLFNVQQPFEVPMKEFDNEWWPLVTNIWIKFSYKNHVNGNSWKTFVCRFTKHFESSTRKQDIPSEKRRKTKVRTANLCFAKIKISRFVAKQKVCIERFQDSPDHTHNIEESDKLKRSQAVRVLVEKEAVKNYPVPAIINAVKEFGTEKLNLGMSVKELKWREVANIKYKIHGSQNTYLVGTSKLTTDIQDTILFLKKEGYQVELYETHHQSTRGFVFAQSKQLEKLQRYGWLTLIDSTHKTNKYDWRLFTLYIRDGYGCWDVGAHFFVSKEDSDTVAEALIITRRFCSSWKPRYFLADQSSIEAKNSDYVAFEFRVKKISVTGVDDDILKEIHKFPLPIQKLIVNEILFVNDRIEKGKELPGEQECTVIFCTVHVMRTWMSKIYDSKTRSKMIQAMHKRTKIGCEMLVQESINDCALLPIKRYISRYYLKNIHQWALWARQHSPLLLQVTSTNALESYHSELKKMISSQHGLIGACNKIVALDLKRRSDSDYVAFEFRVKKISVTGVDDDILKEIHKFPLPIQKLIVNEILFVNDRIEKGKELPGLTSLECHCTFFHKYMLPCKHIFHEQLYDEINKAAENRKLTVSELMERTRNEYWNIEENGNEKEKSEFMERLKTCLDPILKKK</sequence>
<organism evidence="2 3">
    <name type="scientific">Diversispora epigaea</name>
    <dbReference type="NCBI Taxonomy" id="1348612"/>
    <lineage>
        <taxon>Eukaryota</taxon>
        <taxon>Fungi</taxon>
        <taxon>Fungi incertae sedis</taxon>
        <taxon>Mucoromycota</taxon>
        <taxon>Glomeromycotina</taxon>
        <taxon>Glomeromycetes</taxon>
        <taxon>Diversisporales</taxon>
        <taxon>Diversisporaceae</taxon>
        <taxon>Diversispora</taxon>
    </lineage>
</organism>
<dbReference type="OrthoDB" id="5330842at2759"/>
<protein>
    <recommendedName>
        <fullName evidence="1">ZSWIM1/3 RNaseH-like domain-containing protein</fullName>
    </recommendedName>
</protein>
<dbReference type="AlphaFoldDB" id="A0A397JNQ7"/>
<dbReference type="PANTHER" id="PTHR31569:SF4">
    <property type="entry name" value="SWIM-TYPE DOMAIN-CONTAINING PROTEIN"/>
    <property type="match status" value="1"/>
</dbReference>
<dbReference type="InterPro" id="IPR052579">
    <property type="entry name" value="Zinc_finger_SWIM"/>
</dbReference>
<feature type="domain" description="ZSWIM1/3 RNaseH-like" evidence="1">
    <location>
        <begin position="249"/>
        <end position="343"/>
    </location>
</feature>
<proteinExistence type="predicted"/>
<gene>
    <name evidence="2" type="ORF">Glove_9g84</name>
</gene>
<dbReference type="STRING" id="1348612.A0A397JNQ7"/>
<dbReference type="InterPro" id="IPR048324">
    <property type="entry name" value="ZSWIM1-3_RNaseH-like"/>
</dbReference>
<evidence type="ECO:0000313" key="3">
    <source>
        <dbReference type="Proteomes" id="UP000266861"/>
    </source>
</evidence>
<dbReference type="Pfam" id="PF21056">
    <property type="entry name" value="ZSWIM1-3_RNaseH-like"/>
    <property type="match status" value="1"/>
</dbReference>
<dbReference type="EMBL" id="PQFF01000007">
    <property type="protein sequence ID" value="RHZ89979.1"/>
    <property type="molecule type" value="Genomic_DNA"/>
</dbReference>
<keyword evidence="3" id="KW-1185">Reference proteome</keyword>
<accession>A0A397JNQ7</accession>